<sequence>MESESLNVETGEVNDVPNSTGNYVEDVFATAAQIRRHKRRYYAGMENNPPLSGEPMEDFMEAFRVQRPDFVLTPEQIEWFYPKSKTQEDFDFTKEALAPNVIHEQSQLRRLVPPITPADDYFEPEELDALIGKDQPLRAPTRHLISKLQF</sequence>
<proteinExistence type="predicted"/>
<keyword evidence="3" id="KW-1185">Reference proteome</keyword>
<evidence type="ECO:0000313" key="3">
    <source>
        <dbReference type="Proteomes" id="UP001158576"/>
    </source>
</evidence>
<protein>
    <submittedName>
        <fullName evidence="2">Oidioi.mRNA.OKI2018_I69.PAR.g12376.t1.cds</fullName>
    </submittedName>
</protein>
<gene>
    <name evidence="2" type="ORF">OKIOD_LOCUS3934</name>
</gene>
<feature type="region of interest" description="Disordered" evidence="1">
    <location>
        <begin position="1"/>
        <end position="21"/>
    </location>
</feature>
<name>A0ABN7S5C3_OIKDI</name>
<evidence type="ECO:0000313" key="2">
    <source>
        <dbReference type="EMBL" id="CAG5089852.1"/>
    </source>
</evidence>
<organism evidence="2 3">
    <name type="scientific">Oikopleura dioica</name>
    <name type="common">Tunicate</name>
    <dbReference type="NCBI Taxonomy" id="34765"/>
    <lineage>
        <taxon>Eukaryota</taxon>
        <taxon>Metazoa</taxon>
        <taxon>Chordata</taxon>
        <taxon>Tunicata</taxon>
        <taxon>Appendicularia</taxon>
        <taxon>Copelata</taxon>
        <taxon>Oikopleuridae</taxon>
        <taxon>Oikopleura</taxon>
    </lineage>
</organism>
<dbReference type="Proteomes" id="UP001158576">
    <property type="component" value="Chromosome PAR"/>
</dbReference>
<accession>A0ABN7S5C3</accession>
<evidence type="ECO:0000256" key="1">
    <source>
        <dbReference type="SAM" id="MobiDB-lite"/>
    </source>
</evidence>
<dbReference type="EMBL" id="OU015568">
    <property type="protein sequence ID" value="CAG5089852.1"/>
    <property type="molecule type" value="Genomic_DNA"/>
</dbReference>
<reference evidence="2 3" key="1">
    <citation type="submission" date="2021-04" db="EMBL/GenBank/DDBJ databases">
        <authorList>
            <person name="Bliznina A."/>
        </authorList>
    </citation>
    <scope>NUCLEOTIDE SEQUENCE [LARGE SCALE GENOMIC DNA]</scope>
</reference>